<evidence type="ECO:0000313" key="6">
    <source>
        <dbReference type="EMBL" id="RKG92354.1"/>
    </source>
</evidence>
<evidence type="ECO:0000256" key="3">
    <source>
        <dbReference type="ARBA" id="ARBA00023157"/>
    </source>
</evidence>
<proteinExistence type="predicted"/>
<dbReference type="InterPro" id="IPR012938">
    <property type="entry name" value="Glc/Sorbosone_DH"/>
</dbReference>
<evidence type="ECO:0000256" key="2">
    <source>
        <dbReference type="ARBA" id="ARBA00022737"/>
    </source>
</evidence>
<keyword evidence="7" id="KW-1185">Reference proteome</keyword>
<dbReference type="NCBIfam" id="TIGR02232">
    <property type="entry name" value="myxo_disulf_rpt"/>
    <property type="match status" value="1"/>
</dbReference>
<dbReference type="SUPFAM" id="SSF50405">
    <property type="entry name" value="Actin-crosslinking proteins"/>
    <property type="match status" value="2"/>
</dbReference>
<dbReference type="InterPro" id="IPR036179">
    <property type="entry name" value="Ig-like_dom_sf"/>
</dbReference>
<sequence length="989" mass="102668">MQSQVRTSVRAWCPRPLFVMCAVISLVVGCSMPSTPEPLELAVSRAGAVVLDANFADSVFVSGLQGPTTMTFAPDGRLFVSEKNGSLRIVENGQLLATPFVTLAVDNDNERGLMGVAFDPNFASNHYLYVYYTSVAGSIHNRVSRLTANGNVAVPGSELVLADLPTLDAANHNGGAVRFGLDGKLYVSVGENAVSSNSQSLNTPLGKLLRFNSDGSIPTDNPFYATATGLAKATWALGLRNPFTFDVQPGTGTLFINDVGEGGWEEINRGQAGANYGWPMTEGYFTNRPELTQPFFAYPHGAGTAAGNCIAGGAFYNPPVPAFPSAYVGQYFFADYTNNWISRIDPNSGANSLFATAAAGPVDLDVGPDGALYYLARGAGQVGRIAYTASLPPSIAQQPASTLVSVGNPATFTVSASGEPPLTYRWQRNGVDITGATSPSYTLNAAQLADSGARFRAVVTNGLGSTTSAEAVLTVTSNQPPVATIVTPVAGATYTAATNLMFSGSASDVEDGALPPSAMTWSITFHHDTHTHPAMSDTTGIASGSWPIPSIGESSANVWYRLRLTVRDSIGLTHTTYRDVLPVTVPLKVTSLPSGLQVLMDGRPFAAPHDTTGVVGVVRSVGVDSPQYANGRFWAFSSWSDGGAQSHTFTTPGSAATYTATFVETSGGSCYQIQSERSDKWLIVDTAGKVVAGSATQAGGQVFQLVPNGTRYKLKGSGDVFLTVVTNQLAMSANFASGESFTQLACGHGGRTRVGFQSSSGSAPHWKETTPDGPIQSGDGGNGGACNPTDAGAWEGFYLEPVACSGGSSGPVCGNGTVESGEQCDDGNTQSGDGCDATCHSETGGGAGCFRVQSERSDQWLTVDGAGKVAAISTTQTGGAIFELVTSGAKYKLKAASGAYLAVVADQLTVSATLNTAEPFTRYDCGIHGGRNRYGFESSTGNARNWKEATSGAPIQSGNGGNVGICNPTDVGAWEAFYLEPATCPAAQP</sequence>
<comment type="caution">
    <text evidence="6">The sequence shown here is derived from an EMBL/GenBank/DDBJ whole genome shotgun (WGS) entry which is preliminary data.</text>
</comment>
<dbReference type="Gene3D" id="2.120.10.30">
    <property type="entry name" value="TolB, C-terminal domain"/>
    <property type="match status" value="1"/>
</dbReference>
<dbReference type="InterPro" id="IPR013783">
    <property type="entry name" value="Ig-like_fold"/>
</dbReference>
<accession>A0A3A8JJ71</accession>
<reference evidence="7" key="1">
    <citation type="submission" date="2018-09" db="EMBL/GenBank/DDBJ databases">
        <authorList>
            <person name="Livingstone P.G."/>
            <person name="Whitworth D.E."/>
        </authorList>
    </citation>
    <scope>NUCLEOTIDE SEQUENCE [LARGE SCALE GENOMIC DNA]</scope>
    <source>
        <strain evidence="7">CA054A</strain>
    </source>
</reference>
<dbReference type="InterPro" id="IPR011042">
    <property type="entry name" value="6-blade_b-propeller_TolB-like"/>
</dbReference>
<feature type="region of interest" description="Disordered" evidence="4">
    <location>
        <begin position="757"/>
        <end position="786"/>
    </location>
</feature>
<dbReference type="AlphaFoldDB" id="A0A3A8JJ71"/>
<organism evidence="6 7">
    <name type="scientific">Corallococcus terminator</name>
    <dbReference type="NCBI Taxonomy" id="2316733"/>
    <lineage>
        <taxon>Bacteria</taxon>
        <taxon>Pseudomonadati</taxon>
        <taxon>Myxococcota</taxon>
        <taxon>Myxococcia</taxon>
        <taxon>Myxococcales</taxon>
        <taxon>Cystobacterineae</taxon>
        <taxon>Myxococcaceae</taxon>
        <taxon>Corallococcus</taxon>
    </lineage>
</organism>
<dbReference type="Pfam" id="PF13927">
    <property type="entry name" value="Ig_3"/>
    <property type="match status" value="1"/>
</dbReference>
<name>A0A3A8JJ71_9BACT</name>
<dbReference type="Pfam" id="PF13948">
    <property type="entry name" value="DUF4215"/>
    <property type="match status" value="1"/>
</dbReference>
<dbReference type="InterPro" id="IPR008999">
    <property type="entry name" value="Actin-crosslinking"/>
</dbReference>
<dbReference type="OrthoDB" id="9770043at2"/>
<dbReference type="Proteomes" id="UP000268094">
    <property type="component" value="Unassembled WGS sequence"/>
</dbReference>
<dbReference type="InterPro" id="IPR003599">
    <property type="entry name" value="Ig_sub"/>
</dbReference>
<keyword evidence="2" id="KW-0677">Repeat</keyword>
<keyword evidence="1" id="KW-0732">Signal</keyword>
<dbReference type="SUPFAM" id="SSF48726">
    <property type="entry name" value="Immunoglobulin"/>
    <property type="match status" value="1"/>
</dbReference>
<dbReference type="SMART" id="SM00409">
    <property type="entry name" value="IG"/>
    <property type="match status" value="1"/>
</dbReference>
<dbReference type="PANTHER" id="PTHR19328">
    <property type="entry name" value="HEDGEHOG-INTERACTING PROTEIN"/>
    <property type="match status" value="1"/>
</dbReference>
<dbReference type="PANTHER" id="PTHR19328:SF75">
    <property type="entry name" value="ALDOSE SUGAR DEHYDROGENASE YLII"/>
    <property type="match status" value="1"/>
</dbReference>
<dbReference type="InterPro" id="IPR011936">
    <property type="entry name" value="Myxo_disulph_rpt"/>
</dbReference>
<dbReference type="InterPro" id="IPR011041">
    <property type="entry name" value="Quinoprot_gluc/sorb_DH_b-prop"/>
</dbReference>
<protein>
    <submittedName>
        <fullName evidence="6">DUF4215 domain-containing protein</fullName>
    </submittedName>
</protein>
<dbReference type="EMBL" id="RAVZ01000027">
    <property type="protein sequence ID" value="RKG92354.1"/>
    <property type="molecule type" value="Genomic_DNA"/>
</dbReference>
<dbReference type="Pfam" id="PF07995">
    <property type="entry name" value="GSDH"/>
    <property type="match status" value="1"/>
</dbReference>
<evidence type="ECO:0000256" key="1">
    <source>
        <dbReference type="ARBA" id="ARBA00022729"/>
    </source>
</evidence>
<dbReference type="InterPro" id="IPR007110">
    <property type="entry name" value="Ig-like_dom"/>
</dbReference>
<gene>
    <name evidence="6" type="ORF">D7V88_06490</name>
</gene>
<evidence type="ECO:0000259" key="5">
    <source>
        <dbReference type="PROSITE" id="PS50835"/>
    </source>
</evidence>
<dbReference type="SUPFAM" id="SSF50952">
    <property type="entry name" value="Soluble quinoprotein glucose dehydrogenase"/>
    <property type="match status" value="1"/>
</dbReference>
<evidence type="ECO:0000256" key="4">
    <source>
        <dbReference type="SAM" id="MobiDB-lite"/>
    </source>
</evidence>
<keyword evidence="3" id="KW-1015">Disulfide bond</keyword>
<dbReference type="Gene3D" id="2.60.40.10">
    <property type="entry name" value="Immunoglobulins"/>
    <property type="match status" value="1"/>
</dbReference>
<evidence type="ECO:0000313" key="7">
    <source>
        <dbReference type="Proteomes" id="UP000268094"/>
    </source>
</evidence>
<dbReference type="PROSITE" id="PS51257">
    <property type="entry name" value="PROKAR_LIPOPROTEIN"/>
    <property type="match status" value="1"/>
</dbReference>
<dbReference type="PROSITE" id="PS50835">
    <property type="entry name" value="IG_LIKE"/>
    <property type="match status" value="1"/>
</dbReference>
<feature type="domain" description="Ig-like" evidence="5">
    <location>
        <begin position="393"/>
        <end position="474"/>
    </location>
</feature>